<dbReference type="InterPro" id="IPR052746">
    <property type="entry name" value="MlaB_ABC_Transporter"/>
</dbReference>
<feature type="domain" description="STAS" evidence="1">
    <location>
        <begin position="18"/>
        <end position="115"/>
    </location>
</feature>
<dbReference type="InterPro" id="IPR036513">
    <property type="entry name" value="STAS_dom_sf"/>
</dbReference>
<evidence type="ECO:0000259" key="1">
    <source>
        <dbReference type="PROSITE" id="PS50801"/>
    </source>
</evidence>
<proteinExistence type="predicted"/>
<dbReference type="PROSITE" id="PS50801">
    <property type="entry name" value="STAS"/>
    <property type="match status" value="1"/>
</dbReference>
<sequence>MTETVANADLRAAGQGKFSLSGELTFASVPYLWRKGKYPFPDADRVALDLGEVTHSDSAGLALMLEWLRQSRIRGAALEFRNISKQMLSLARTAGIDSLLRPSEPRINHPPMRKS</sequence>
<dbReference type="InterPro" id="IPR058548">
    <property type="entry name" value="MlaB-like_STAS"/>
</dbReference>
<dbReference type="Pfam" id="PF13466">
    <property type="entry name" value="STAS_2"/>
    <property type="match status" value="1"/>
</dbReference>
<dbReference type="PANTHER" id="PTHR35849:SF1">
    <property type="entry name" value="INTERMEMBRANE PHOSPHOLIPID TRANSPORT SYSTEM BINDING PROTEIN MLAB"/>
    <property type="match status" value="1"/>
</dbReference>
<name>A0A451BHE4_9GAMM</name>
<dbReference type="Gene3D" id="3.30.750.24">
    <property type="entry name" value="STAS domain"/>
    <property type="match status" value="1"/>
</dbReference>
<gene>
    <name evidence="2" type="ORF">BECKSD772D_GA0070982_100139</name>
</gene>
<organism evidence="2">
    <name type="scientific">Candidatus Kentrum sp. SD</name>
    <dbReference type="NCBI Taxonomy" id="2126332"/>
    <lineage>
        <taxon>Bacteria</taxon>
        <taxon>Pseudomonadati</taxon>
        <taxon>Pseudomonadota</taxon>
        <taxon>Gammaproteobacteria</taxon>
        <taxon>Candidatus Kentrum</taxon>
    </lineage>
</organism>
<dbReference type="InterPro" id="IPR002645">
    <property type="entry name" value="STAS_dom"/>
</dbReference>
<reference evidence="2" key="1">
    <citation type="submission" date="2019-02" db="EMBL/GenBank/DDBJ databases">
        <authorList>
            <person name="Gruber-Vodicka R. H."/>
            <person name="Seah K. B. B."/>
        </authorList>
    </citation>
    <scope>NUCLEOTIDE SEQUENCE</scope>
    <source>
        <strain evidence="2">BECK_S127</strain>
    </source>
</reference>
<dbReference type="EMBL" id="CAADHB010000001">
    <property type="protein sequence ID" value="VFK77710.1"/>
    <property type="molecule type" value="Genomic_DNA"/>
</dbReference>
<dbReference type="AlphaFoldDB" id="A0A451BHE4"/>
<dbReference type="PANTHER" id="PTHR35849">
    <property type="entry name" value="BLR2341 PROTEIN"/>
    <property type="match status" value="1"/>
</dbReference>
<dbReference type="SUPFAM" id="SSF52091">
    <property type="entry name" value="SpoIIaa-like"/>
    <property type="match status" value="1"/>
</dbReference>
<protein>
    <submittedName>
        <fullName evidence="2">Phospholipid transport system transporter-binding protein</fullName>
    </submittedName>
</protein>
<dbReference type="CDD" id="cd07043">
    <property type="entry name" value="STAS_anti-anti-sigma_factors"/>
    <property type="match status" value="1"/>
</dbReference>
<accession>A0A451BHE4</accession>
<evidence type="ECO:0000313" key="2">
    <source>
        <dbReference type="EMBL" id="VFK77710.1"/>
    </source>
</evidence>